<dbReference type="InterPro" id="IPR022716">
    <property type="entry name" value="Gcn1_N"/>
</dbReference>
<keyword evidence="4" id="KW-1185">Reference proteome</keyword>
<protein>
    <submittedName>
        <fullName evidence="3">Translational activator of GCN4</fullName>
    </submittedName>
</protein>
<dbReference type="InterPro" id="IPR056810">
    <property type="entry name" value="GNC1-like_N"/>
</dbReference>
<dbReference type="EMBL" id="JANBOI010001952">
    <property type="protein sequence ID" value="KAJ1725877.1"/>
    <property type="molecule type" value="Genomic_DNA"/>
</dbReference>
<comment type="caution">
    <text evidence="3">The sequence shown here is derived from an EMBL/GenBank/DDBJ whole genome shotgun (WGS) entry which is preliminary data.</text>
</comment>
<feature type="non-terminal residue" evidence="3">
    <location>
        <position position="854"/>
    </location>
</feature>
<accession>A0A9W8CWG6</accession>
<evidence type="ECO:0000313" key="4">
    <source>
        <dbReference type="Proteomes" id="UP001143981"/>
    </source>
</evidence>
<dbReference type="AlphaFoldDB" id="A0A9W8CWG6"/>
<evidence type="ECO:0000259" key="1">
    <source>
        <dbReference type="Pfam" id="PF12074"/>
    </source>
</evidence>
<organism evidence="3 4">
    <name type="scientific">Coemansia biformis</name>
    <dbReference type="NCBI Taxonomy" id="1286918"/>
    <lineage>
        <taxon>Eukaryota</taxon>
        <taxon>Fungi</taxon>
        <taxon>Fungi incertae sedis</taxon>
        <taxon>Zoopagomycota</taxon>
        <taxon>Kickxellomycotina</taxon>
        <taxon>Kickxellomycetes</taxon>
        <taxon>Kickxellales</taxon>
        <taxon>Kickxellaceae</taxon>
        <taxon>Coemansia</taxon>
    </lineage>
</organism>
<dbReference type="SUPFAM" id="SSF48371">
    <property type="entry name" value="ARM repeat"/>
    <property type="match status" value="1"/>
</dbReference>
<sequence>MGDADAESAPFAWKAYLDGLSDRIAVSSVTGRCAALETELLPLIAERPLEDKELVALLATLKRTIGIYVDRASRAAVLAVLRKLAAAKPQVFVKAVAAVLDPVVESLQPKKTAHPDAIPTPLATRFVLLPWITTALPVPVSLAGAKPEDLPNDAAWRRLVTLAARLLWGIAPAHPGAGDTKASSMSRSAHCEVWRMLRGAPVLIAPMLAVLTAETGEAAAVLLGNVVSTASRIASDDARQAVAAARGSVVGFIERELVCAKMPVSYSSVADMRDFLRCHVGNDFDALFRPSISKMLVRAPECVLPTCLWLLQALGPDGADLTALYLEVLADPLASNMLRSTNDSVRSAAVELLAYLSGVPATEEAAVAAASILIKPMELGRYTQPEQRVAAYKLLGGVRAGPENGWASSVAILPALVRMAARETQEEPVRALFAAIGAHLRVIVDHLDAAVDPASSAYTQCEAAVRAFAQAATAGLALPDRSAVVRQAWAAGALGEPLWSRAAEGCKTGPWMSTHILPLLRRLVAAAEKAAADPLAAAGGLLDAHVGLALALRLGPDLDPSEIDAARLLSLAAGREKSLVLWDKVYHKCTRPSESVWALRCVQVLFAGGCDDTRLGGLLTWTLCHPAGPALESARATLDVISAMSRTDPIRLWGVLGQSLVESMTASLGTRGPVCGWPAVVSAAAAGILPGSTAASAEAASKLLVAMALACHHPAVVGAFGCGSLWVSLAQRTGIDPAELCHGHLRTLKQTVREAMLGEFGSATFEAAAGLAQGLVLIGGSAVARQLLEFAREDIDPAALAGITDEDVAVWRAPADQLYFDPLAAKEKEKGARGSTKNKADAWAEQLQEEVARK</sequence>
<dbReference type="OrthoDB" id="5148094at2759"/>
<gene>
    <name evidence="3" type="primary">GCN1_2</name>
    <name evidence="3" type="ORF">LPJ61_005590</name>
</gene>
<feature type="domain" description="Gcn1 N-terminal" evidence="1">
    <location>
        <begin position="385"/>
        <end position="742"/>
    </location>
</feature>
<feature type="domain" description="Stalled ribosome sensor GCN1-like N-terminal" evidence="2">
    <location>
        <begin position="254"/>
        <end position="359"/>
    </location>
</feature>
<dbReference type="InterPro" id="IPR016024">
    <property type="entry name" value="ARM-type_fold"/>
</dbReference>
<name>A0A9W8CWG6_9FUNG</name>
<dbReference type="Pfam" id="PF12074">
    <property type="entry name" value="Gcn1_N"/>
    <property type="match status" value="1"/>
</dbReference>
<proteinExistence type="predicted"/>
<evidence type="ECO:0000259" key="2">
    <source>
        <dbReference type="Pfam" id="PF24993"/>
    </source>
</evidence>
<reference evidence="3" key="1">
    <citation type="submission" date="2022-07" db="EMBL/GenBank/DDBJ databases">
        <title>Phylogenomic reconstructions and comparative analyses of Kickxellomycotina fungi.</title>
        <authorList>
            <person name="Reynolds N.K."/>
            <person name="Stajich J.E."/>
            <person name="Barry K."/>
            <person name="Grigoriev I.V."/>
            <person name="Crous P."/>
            <person name="Smith M.E."/>
        </authorList>
    </citation>
    <scope>NUCLEOTIDE SEQUENCE</scope>
    <source>
        <strain evidence="3">BCRC 34381</strain>
    </source>
</reference>
<dbReference type="Pfam" id="PF24993">
    <property type="entry name" value="GNC1_N"/>
    <property type="match status" value="1"/>
</dbReference>
<dbReference type="Proteomes" id="UP001143981">
    <property type="component" value="Unassembled WGS sequence"/>
</dbReference>
<evidence type="ECO:0000313" key="3">
    <source>
        <dbReference type="EMBL" id="KAJ1725877.1"/>
    </source>
</evidence>